<evidence type="ECO:0000313" key="2">
    <source>
        <dbReference type="Proteomes" id="UP000784294"/>
    </source>
</evidence>
<evidence type="ECO:0000313" key="1">
    <source>
        <dbReference type="EMBL" id="VEL09845.1"/>
    </source>
</evidence>
<gene>
    <name evidence="1" type="ORF">PXEA_LOCUS3285</name>
</gene>
<dbReference type="EMBL" id="CAAALY010007385">
    <property type="protein sequence ID" value="VEL09845.1"/>
    <property type="molecule type" value="Genomic_DNA"/>
</dbReference>
<comment type="caution">
    <text evidence="1">The sequence shown here is derived from an EMBL/GenBank/DDBJ whole genome shotgun (WGS) entry which is preliminary data.</text>
</comment>
<accession>A0A3S5CHZ7</accession>
<organism evidence="1 2">
    <name type="scientific">Protopolystoma xenopodis</name>
    <dbReference type="NCBI Taxonomy" id="117903"/>
    <lineage>
        <taxon>Eukaryota</taxon>
        <taxon>Metazoa</taxon>
        <taxon>Spiralia</taxon>
        <taxon>Lophotrochozoa</taxon>
        <taxon>Platyhelminthes</taxon>
        <taxon>Monogenea</taxon>
        <taxon>Polyopisthocotylea</taxon>
        <taxon>Polystomatidea</taxon>
        <taxon>Polystomatidae</taxon>
        <taxon>Protopolystoma</taxon>
    </lineage>
</organism>
<dbReference type="AlphaFoldDB" id="A0A3S5CHZ7"/>
<protein>
    <submittedName>
        <fullName evidence="1">Uncharacterized protein</fullName>
    </submittedName>
</protein>
<keyword evidence="2" id="KW-1185">Reference proteome</keyword>
<reference evidence="1" key="1">
    <citation type="submission" date="2018-11" db="EMBL/GenBank/DDBJ databases">
        <authorList>
            <consortium name="Pathogen Informatics"/>
        </authorList>
    </citation>
    <scope>NUCLEOTIDE SEQUENCE</scope>
</reference>
<proteinExistence type="predicted"/>
<name>A0A3S5CHZ7_9PLAT</name>
<dbReference type="Proteomes" id="UP000784294">
    <property type="component" value="Unassembled WGS sequence"/>
</dbReference>
<sequence>MSLPCTDASLQKRWPNLCASVTGRRVEIGPGDCVSSQCSLHGRLSDRKMLKTENMPSFKETIEERL</sequence>